<keyword evidence="3" id="KW-1185">Reference proteome</keyword>
<dbReference type="PANTHER" id="PTHR20935:SF1">
    <property type="entry name" value="SLL1549 PROTEIN"/>
    <property type="match status" value="1"/>
</dbReference>
<dbReference type="EMBL" id="JAASRN010000001">
    <property type="protein sequence ID" value="NIK72774.1"/>
    <property type="molecule type" value="Genomic_DNA"/>
</dbReference>
<keyword evidence="1 2" id="KW-0378">Hydrolase</keyword>
<dbReference type="SUPFAM" id="SSF53254">
    <property type="entry name" value="Phosphoglycerate mutase-like"/>
    <property type="match status" value="1"/>
</dbReference>
<evidence type="ECO:0000313" key="2">
    <source>
        <dbReference type="EMBL" id="NIK72774.1"/>
    </source>
</evidence>
<dbReference type="Pfam" id="PF00300">
    <property type="entry name" value="His_Phos_1"/>
    <property type="match status" value="1"/>
</dbReference>
<dbReference type="InterPro" id="IPR013078">
    <property type="entry name" value="His_Pase_superF_clade-1"/>
</dbReference>
<name>A0A846MMQ6_9BACT</name>
<protein>
    <submittedName>
        <fullName evidence="2">Phosphohistidine phosphatase</fullName>
        <ecNumber evidence="2">3.1.3.-</ecNumber>
    </submittedName>
</protein>
<reference evidence="2 3" key="1">
    <citation type="submission" date="2020-03" db="EMBL/GenBank/DDBJ databases">
        <title>Genomic Encyclopedia of Type Strains, Phase IV (KMG-IV): sequencing the most valuable type-strain genomes for metagenomic binning, comparative biology and taxonomic classification.</title>
        <authorList>
            <person name="Goeker M."/>
        </authorList>
    </citation>
    <scope>NUCLEOTIDE SEQUENCE [LARGE SCALE GENOMIC DNA]</scope>
    <source>
        <strain evidence="2 3">DSM 5718</strain>
    </source>
</reference>
<organism evidence="2 3">
    <name type="scientific">Thermonema lapsum</name>
    <dbReference type="NCBI Taxonomy" id="28195"/>
    <lineage>
        <taxon>Bacteria</taxon>
        <taxon>Pseudomonadati</taxon>
        <taxon>Bacteroidota</taxon>
        <taxon>Cytophagia</taxon>
        <taxon>Cytophagales</taxon>
        <taxon>Thermonemataceae</taxon>
        <taxon>Thermonema</taxon>
    </lineage>
</organism>
<comment type="caution">
    <text evidence="2">The sequence shown here is derived from an EMBL/GenBank/DDBJ whole genome shotgun (WGS) entry which is preliminary data.</text>
</comment>
<dbReference type="GO" id="GO:0016787">
    <property type="term" value="F:hydrolase activity"/>
    <property type="evidence" value="ECO:0007669"/>
    <property type="project" value="UniProtKB-KW"/>
</dbReference>
<evidence type="ECO:0000313" key="3">
    <source>
        <dbReference type="Proteomes" id="UP000537126"/>
    </source>
</evidence>
<evidence type="ECO:0000256" key="1">
    <source>
        <dbReference type="ARBA" id="ARBA00022801"/>
    </source>
</evidence>
<dbReference type="PANTHER" id="PTHR20935">
    <property type="entry name" value="PHOSPHOGLYCERATE MUTASE-RELATED"/>
    <property type="match status" value="1"/>
</dbReference>
<gene>
    <name evidence="2" type="ORF">FHS56_000260</name>
</gene>
<dbReference type="EC" id="3.1.3.-" evidence="2"/>
<dbReference type="InterPro" id="IPR029033">
    <property type="entry name" value="His_PPase_superfam"/>
</dbReference>
<accession>A0A846MMQ6</accession>
<proteinExistence type="predicted"/>
<sequence length="160" mass="18101">MEKRLILIRHAEAEAVALSDKERALTQRGIRQVYLLSEWMQQHHFLPEHIIHSTALRCEQTARLLAERLATATTLQAEEQLYEASMRQIIETLVHVPATIHEVALIGHNPHLSYFAEWLSGEPLGMLAPASAVAFHLPVDEWNMLSGQIATLLGRFEATH</sequence>
<dbReference type="Proteomes" id="UP000537126">
    <property type="component" value="Unassembled WGS sequence"/>
</dbReference>
<dbReference type="Gene3D" id="3.40.50.1240">
    <property type="entry name" value="Phosphoglycerate mutase-like"/>
    <property type="match status" value="1"/>
</dbReference>
<dbReference type="AlphaFoldDB" id="A0A846MMQ6"/>
<dbReference type="InterPro" id="IPR051021">
    <property type="entry name" value="Mito_Ser/Thr_phosphatase"/>
</dbReference>
<dbReference type="CDD" id="cd07067">
    <property type="entry name" value="HP_PGM_like"/>
    <property type="match status" value="1"/>
</dbReference>